<dbReference type="Pfam" id="PF18962">
    <property type="entry name" value="Por_Secre_tail"/>
    <property type="match status" value="1"/>
</dbReference>
<feature type="region of interest" description="Disordered" evidence="4">
    <location>
        <begin position="472"/>
        <end position="493"/>
    </location>
</feature>
<accession>A0A501Q817</accession>
<dbReference type="NCBIfam" id="TIGR04183">
    <property type="entry name" value="Por_Secre_tail"/>
    <property type="match status" value="1"/>
</dbReference>
<dbReference type="Gene3D" id="2.60.40.10">
    <property type="entry name" value="Immunoglobulins"/>
    <property type="match status" value="1"/>
</dbReference>
<dbReference type="InterPro" id="IPR008979">
    <property type="entry name" value="Galactose-bd-like_sf"/>
</dbReference>
<dbReference type="GO" id="GO:0008237">
    <property type="term" value="F:metallopeptidase activity"/>
    <property type="evidence" value="ECO:0007669"/>
    <property type="project" value="InterPro"/>
</dbReference>
<dbReference type="OrthoDB" id="9792152at2"/>
<feature type="compositionally biased region" description="Polar residues" evidence="4">
    <location>
        <begin position="534"/>
        <end position="555"/>
    </location>
</feature>
<organism evidence="7 8">
    <name type="scientific">Flavobacterium microcysteis</name>
    <dbReference type="NCBI Taxonomy" id="2596891"/>
    <lineage>
        <taxon>Bacteria</taxon>
        <taxon>Pseudomonadati</taxon>
        <taxon>Bacteroidota</taxon>
        <taxon>Flavobacteriia</taxon>
        <taxon>Flavobacteriales</taxon>
        <taxon>Flavobacteriaceae</taxon>
        <taxon>Flavobacterium</taxon>
    </lineage>
</organism>
<dbReference type="SUPFAM" id="SSF55486">
    <property type="entry name" value="Metalloproteases ('zincins'), catalytic domain"/>
    <property type="match status" value="1"/>
</dbReference>
<dbReference type="InterPro" id="IPR002884">
    <property type="entry name" value="P_dom"/>
</dbReference>
<dbReference type="Pfam" id="PF01483">
    <property type="entry name" value="P_proprotein"/>
    <property type="match status" value="1"/>
</dbReference>
<dbReference type="RefSeq" id="WP_140000932.1">
    <property type="nucleotide sequence ID" value="NZ_VFJE01000054.1"/>
</dbReference>
<dbReference type="Proteomes" id="UP000319175">
    <property type="component" value="Unassembled WGS sequence"/>
</dbReference>
<evidence type="ECO:0000256" key="3">
    <source>
        <dbReference type="ARBA" id="ARBA00022801"/>
    </source>
</evidence>
<keyword evidence="1" id="KW-0645">Protease</keyword>
<evidence type="ECO:0000313" key="7">
    <source>
        <dbReference type="EMBL" id="TPD68548.1"/>
    </source>
</evidence>
<feature type="domain" description="P/Homo B" evidence="6">
    <location>
        <begin position="655"/>
        <end position="806"/>
    </location>
</feature>
<dbReference type="EMBL" id="VFJE01000054">
    <property type="protein sequence ID" value="TPD68548.1"/>
    <property type="molecule type" value="Genomic_DNA"/>
</dbReference>
<feature type="chain" id="PRO_5021484723" evidence="5">
    <location>
        <begin position="22"/>
        <end position="894"/>
    </location>
</feature>
<evidence type="ECO:0000256" key="5">
    <source>
        <dbReference type="SAM" id="SignalP"/>
    </source>
</evidence>
<keyword evidence="8" id="KW-1185">Reference proteome</keyword>
<keyword evidence="3" id="KW-0378">Hydrolase</keyword>
<dbReference type="GO" id="GO:0006508">
    <property type="term" value="P:proteolysis"/>
    <property type="evidence" value="ECO:0007669"/>
    <property type="project" value="UniProtKB-KW"/>
</dbReference>
<feature type="signal peptide" evidence="5">
    <location>
        <begin position="1"/>
        <end position="21"/>
    </location>
</feature>
<feature type="region of interest" description="Disordered" evidence="4">
    <location>
        <begin position="533"/>
        <end position="555"/>
    </location>
</feature>
<protein>
    <submittedName>
        <fullName evidence="7">T9SS type A sorting domain-containing protein</fullName>
    </submittedName>
</protein>
<proteinExistence type="predicted"/>
<keyword evidence="2 5" id="KW-0732">Signal</keyword>
<dbReference type="GO" id="GO:0004252">
    <property type="term" value="F:serine-type endopeptidase activity"/>
    <property type="evidence" value="ECO:0007669"/>
    <property type="project" value="InterPro"/>
</dbReference>
<evidence type="ECO:0000313" key="8">
    <source>
        <dbReference type="Proteomes" id="UP000319175"/>
    </source>
</evidence>
<dbReference type="SUPFAM" id="SSF49785">
    <property type="entry name" value="Galactose-binding domain-like"/>
    <property type="match status" value="1"/>
</dbReference>
<dbReference type="InterPro" id="IPR024079">
    <property type="entry name" value="MetalloPept_cat_dom_sf"/>
</dbReference>
<evidence type="ECO:0000256" key="1">
    <source>
        <dbReference type="ARBA" id="ARBA00022670"/>
    </source>
</evidence>
<dbReference type="PROSITE" id="PS51829">
    <property type="entry name" value="P_HOMO_B"/>
    <property type="match status" value="1"/>
</dbReference>
<sequence>MKKLLPLIVFVLMFSASYSQSLWTKTSAEKLGVLEKTDRSSAPQKYQIYHLDFSGLKSQLQLAPSREANEVSNVIIAFPNAQGKFENYRIYESSVMAPELAKAHPEIQSYIGQGIDDPTAKIHLTTTIFGLHTMTLSGKGTFYIDPYTKDLQNYIVYDKSDLTTTRSFECKVQDYNVESMDAPLPPPASDGRFRTYRLAMACTIEYAKFHTDAAVAAGTLSPTATIAQKKAVVLAAMNVTVARVNSVYERDMSLRMQLVPNNENIIFIDADNFTDNDADFLIDESQVVIDGAIGNANYDIGHTVSTGGGGLAQSPAVCISSGKAKGITGSDAPVGDPYDIDYVAHEMGHQFGAAHTFNNSCGNNRQTGSAVEPGSGSTIMGYAGICPPNVQNNSDAYFHAVSIAQMVSHITGNFGNCVPGVANGNTPPTVPALTNYTIPVGTAFVLRGSATDANGDALTYCWEQTNSGVNTNVPSATSTTSNPNFRSVAPSSSPNRYVPSLTNVLNGSLTSAWEMIPSVARTFNFALTVRDNRTPNGGQTSRQNMTVTTNATGGPFTVTSQNTEGISWTQGQTQTITWNVANTTAAPFNTANVNILLSTDGGLTYPTVLAANTPNDGSQAITVPNTAAPFCRIMVESVGNIFYALNSKTFAIGYTVTNTCNTYTSNTAFAVPDNNPNFTVRTITVPTTAAVSDINVAVNLTHTYLADMQIVLVGPSPAQTLITLFSNGCENGGVSKNLNATFDDQGNSANCVATVTGNILPLEPLSIYNGTNPQGSWLFAVRDLGAGDTGTVNSFSITVCSQTAVLSTENFGLADFKIYPNPNNGTFNIQFNSDSSNEIKVGVHDIRGREIFNQSYQNTGVFSQSLQLGNAQSGVYLVTVQDGEKKEVKKIVIQ</sequence>
<dbReference type="Gene3D" id="2.60.120.260">
    <property type="entry name" value="Galactose-binding domain-like"/>
    <property type="match status" value="1"/>
</dbReference>
<dbReference type="InterPro" id="IPR013783">
    <property type="entry name" value="Ig-like_fold"/>
</dbReference>
<reference evidence="7 8" key="1">
    <citation type="submission" date="2019-06" db="EMBL/GenBank/DDBJ databases">
        <title>Flavobacterium sp. MaA-Y11 from geoumgang.</title>
        <authorList>
            <person name="Jeong S."/>
        </authorList>
    </citation>
    <scope>NUCLEOTIDE SEQUENCE [LARGE SCALE GENOMIC DNA]</scope>
    <source>
        <strain evidence="7 8">MaA-Y11</strain>
    </source>
</reference>
<dbReference type="Gene3D" id="3.40.390.10">
    <property type="entry name" value="Collagenase (Catalytic Domain)"/>
    <property type="match status" value="1"/>
</dbReference>
<comment type="caution">
    <text evidence="7">The sequence shown here is derived from an EMBL/GenBank/DDBJ whole genome shotgun (WGS) entry which is preliminary data.</text>
</comment>
<name>A0A501Q817_9FLAO</name>
<dbReference type="Pfam" id="PF13582">
    <property type="entry name" value="Reprolysin_3"/>
    <property type="match status" value="1"/>
</dbReference>
<evidence type="ECO:0000256" key="2">
    <source>
        <dbReference type="ARBA" id="ARBA00022729"/>
    </source>
</evidence>
<gene>
    <name evidence="7" type="ORF">FJA49_10830</name>
</gene>
<dbReference type="InterPro" id="IPR026444">
    <property type="entry name" value="Secre_tail"/>
</dbReference>
<evidence type="ECO:0000256" key="4">
    <source>
        <dbReference type="SAM" id="MobiDB-lite"/>
    </source>
</evidence>
<dbReference type="AlphaFoldDB" id="A0A501Q817"/>
<evidence type="ECO:0000259" key="6">
    <source>
        <dbReference type="PROSITE" id="PS51829"/>
    </source>
</evidence>